<dbReference type="Proteomes" id="UP000036403">
    <property type="component" value="Unassembled WGS sequence"/>
</dbReference>
<protein>
    <submittedName>
        <fullName evidence="1">Uncharacterized protein</fullName>
    </submittedName>
</protein>
<dbReference type="AlphaFoldDB" id="A0A0J7JW59"/>
<evidence type="ECO:0000313" key="2">
    <source>
        <dbReference type="Proteomes" id="UP000036403"/>
    </source>
</evidence>
<keyword evidence="2" id="KW-1185">Reference proteome</keyword>
<proteinExistence type="predicted"/>
<accession>A0A0J7JW59</accession>
<gene>
    <name evidence="1" type="ORF">RF55_23219</name>
</gene>
<feature type="non-terminal residue" evidence="1">
    <location>
        <position position="18"/>
    </location>
</feature>
<dbReference type="PaxDb" id="67767-A0A0J7JW59"/>
<comment type="caution">
    <text evidence="1">The sequence shown here is derived from an EMBL/GenBank/DDBJ whole genome shotgun (WGS) entry which is preliminary data.</text>
</comment>
<sequence>MDWVEEGALGEQALLPTV</sequence>
<name>A0A0J7JW59_LASNI</name>
<dbReference type="EMBL" id="LBMM01025985">
    <property type="protein sequence ID" value="KMQ82367.1"/>
    <property type="molecule type" value="Genomic_DNA"/>
</dbReference>
<organism evidence="1 2">
    <name type="scientific">Lasius niger</name>
    <name type="common">Black garden ant</name>
    <dbReference type="NCBI Taxonomy" id="67767"/>
    <lineage>
        <taxon>Eukaryota</taxon>
        <taxon>Metazoa</taxon>
        <taxon>Ecdysozoa</taxon>
        <taxon>Arthropoda</taxon>
        <taxon>Hexapoda</taxon>
        <taxon>Insecta</taxon>
        <taxon>Pterygota</taxon>
        <taxon>Neoptera</taxon>
        <taxon>Endopterygota</taxon>
        <taxon>Hymenoptera</taxon>
        <taxon>Apocrita</taxon>
        <taxon>Aculeata</taxon>
        <taxon>Formicoidea</taxon>
        <taxon>Formicidae</taxon>
        <taxon>Formicinae</taxon>
        <taxon>Lasius</taxon>
        <taxon>Lasius</taxon>
    </lineage>
</organism>
<reference evidence="1 2" key="1">
    <citation type="submission" date="2015-04" db="EMBL/GenBank/DDBJ databases">
        <title>Lasius niger genome sequencing.</title>
        <authorList>
            <person name="Konorov E.A."/>
            <person name="Nikitin M.A."/>
            <person name="Kirill M.V."/>
            <person name="Chang P."/>
        </authorList>
    </citation>
    <scope>NUCLEOTIDE SEQUENCE [LARGE SCALE GENOMIC DNA]</scope>
    <source>
        <tissue evidence="1">Whole</tissue>
    </source>
</reference>
<evidence type="ECO:0000313" key="1">
    <source>
        <dbReference type="EMBL" id="KMQ82367.1"/>
    </source>
</evidence>